<feature type="compositionally biased region" description="Polar residues" evidence="1">
    <location>
        <begin position="45"/>
        <end position="54"/>
    </location>
</feature>
<organism evidence="2 3">
    <name type="scientific">Thalassiosira oceanica</name>
    <name type="common">Marine diatom</name>
    <dbReference type="NCBI Taxonomy" id="159749"/>
    <lineage>
        <taxon>Eukaryota</taxon>
        <taxon>Sar</taxon>
        <taxon>Stramenopiles</taxon>
        <taxon>Ochrophyta</taxon>
        <taxon>Bacillariophyta</taxon>
        <taxon>Coscinodiscophyceae</taxon>
        <taxon>Thalassiosirophycidae</taxon>
        <taxon>Thalassiosirales</taxon>
        <taxon>Thalassiosiraceae</taxon>
        <taxon>Thalassiosira</taxon>
    </lineage>
</organism>
<dbReference type="AlphaFoldDB" id="K0RCA2"/>
<evidence type="ECO:0000256" key="1">
    <source>
        <dbReference type="SAM" id="MobiDB-lite"/>
    </source>
</evidence>
<protein>
    <submittedName>
        <fullName evidence="2">Uncharacterized protein</fullName>
    </submittedName>
</protein>
<keyword evidence="3" id="KW-1185">Reference proteome</keyword>
<proteinExistence type="predicted"/>
<dbReference type="Proteomes" id="UP000266841">
    <property type="component" value="Unassembled WGS sequence"/>
</dbReference>
<evidence type="ECO:0000313" key="2">
    <source>
        <dbReference type="EMBL" id="EJK44132.1"/>
    </source>
</evidence>
<evidence type="ECO:0000313" key="3">
    <source>
        <dbReference type="Proteomes" id="UP000266841"/>
    </source>
</evidence>
<name>K0RCA2_THAOC</name>
<reference evidence="2 3" key="1">
    <citation type="journal article" date="2012" name="Genome Biol.">
        <title>Genome and low-iron response of an oceanic diatom adapted to chronic iron limitation.</title>
        <authorList>
            <person name="Lommer M."/>
            <person name="Specht M."/>
            <person name="Roy A.S."/>
            <person name="Kraemer L."/>
            <person name="Andreson R."/>
            <person name="Gutowska M.A."/>
            <person name="Wolf J."/>
            <person name="Bergner S.V."/>
            <person name="Schilhabel M.B."/>
            <person name="Klostermeier U.C."/>
            <person name="Beiko R.G."/>
            <person name="Rosenstiel P."/>
            <person name="Hippler M."/>
            <person name="Laroche J."/>
        </authorList>
    </citation>
    <scope>NUCLEOTIDE SEQUENCE [LARGE SCALE GENOMIC DNA]</scope>
    <source>
        <strain evidence="2 3">CCMP1005</strain>
    </source>
</reference>
<accession>K0RCA2</accession>
<gene>
    <name evidence="2" type="ORF">THAOC_37357</name>
</gene>
<feature type="region of interest" description="Disordered" evidence="1">
    <location>
        <begin position="27"/>
        <end position="61"/>
    </location>
</feature>
<dbReference type="EMBL" id="AGNL01050134">
    <property type="protein sequence ID" value="EJK44132.1"/>
    <property type="molecule type" value="Genomic_DNA"/>
</dbReference>
<comment type="caution">
    <text evidence="2">The sequence shown here is derived from an EMBL/GenBank/DDBJ whole genome shotgun (WGS) entry which is preliminary data.</text>
</comment>
<feature type="compositionally biased region" description="Low complexity" evidence="1">
    <location>
        <begin position="29"/>
        <end position="41"/>
    </location>
</feature>
<sequence length="219" mass="23731">MESIKLNPSAAVLPCLPKSQYPSWHDGLAPPSVGGSPASSVRYDTASSSVSPTNPRGVKPVTMGMSQVSVAKGAYGDQDLDNWVHAANACPKPCPTGTDVECTNQLGDEYACFFFTGCYERYQSGEFGPLETDEPEVIEEGKELVEQETVMTVIEATLSLNTNQYCASTWIQAMINCGGVDEEKACPNGDRDCDKNEMCQKDTNVITTSWTSKVRYNSL</sequence>